<dbReference type="CDD" id="cd08545">
    <property type="entry name" value="YcnI_like"/>
    <property type="match status" value="1"/>
</dbReference>
<dbReference type="EMBL" id="JAKKFD010000037">
    <property type="protein sequence ID" value="MCG5445427.1"/>
    <property type="molecule type" value="Genomic_DNA"/>
</dbReference>
<gene>
    <name evidence="4" type="ORF">NIE79_003877</name>
</gene>
<feature type="domain" description="YncI copper-binding" evidence="3">
    <location>
        <begin position="63"/>
        <end position="201"/>
    </location>
</feature>
<feature type="region of interest" description="Disordered" evidence="1">
    <location>
        <begin position="1"/>
        <end position="31"/>
    </location>
</feature>
<dbReference type="Proteomes" id="UP001201629">
    <property type="component" value="Unassembled WGS sequence"/>
</dbReference>
<evidence type="ECO:0000256" key="2">
    <source>
        <dbReference type="SAM" id="Phobius"/>
    </source>
</evidence>
<dbReference type="RefSeq" id="WP_238680408.1">
    <property type="nucleotide sequence ID" value="NZ_JAKKFD010000037.1"/>
</dbReference>
<dbReference type="InterPro" id="IPR038507">
    <property type="entry name" value="YcnI-like_sf"/>
</dbReference>
<feature type="transmembrane region" description="Helical" evidence="2">
    <location>
        <begin position="250"/>
        <end position="270"/>
    </location>
</feature>
<evidence type="ECO:0000313" key="5">
    <source>
        <dbReference type="Proteomes" id="UP001201629"/>
    </source>
</evidence>
<evidence type="ECO:0000256" key="1">
    <source>
        <dbReference type="SAM" id="MobiDB-lite"/>
    </source>
</evidence>
<dbReference type="InterPro" id="IPR012533">
    <property type="entry name" value="YcnI-copper_dom"/>
</dbReference>
<dbReference type="Gene3D" id="2.60.40.2230">
    <property type="entry name" value="Uncharacterised protein YcnI-like PF07987, DUF1775"/>
    <property type="match status" value="1"/>
</dbReference>
<keyword evidence="5" id="KW-1185">Reference proteome</keyword>
<comment type="caution">
    <text evidence="4">The sequence shown here is derived from an EMBL/GenBank/DDBJ whole genome shotgun (WGS) entry which is preliminary data.</text>
</comment>
<proteinExistence type="predicted"/>
<keyword evidence="2" id="KW-0812">Transmembrane</keyword>
<reference evidence="4 5" key="1">
    <citation type="submission" date="2022-01" db="EMBL/GenBank/DDBJ databases">
        <authorList>
            <person name="Riesco R."/>
            <person name="Trujillo M.E."/>
        </authorList>
    </citation>
    <scope>NUCLEOTIDE SEQUENCE [LARGE SCALE GENOMIC DNA]</scope>
    <source>
        <strain evidence="4 5">NIE79</strain>
    </source>
</reference>
<organism evidence="4 5">
    <name type="scientific">Micromonospora trifolii</name>
    <dbReference type="NCBI Taxonomy" id="2911208"/>
    <lineage>
        <taxon>Bacteria</taxon>
        <taxon>Bacillati</taxon>
        <taxon>Actinomycetota</taxon>
        <taxon>Actinomycetes</taxon>
        <taxon>Micromonosporales</taxon>
        <taxon>Micromonosporaceae</taxon>
        <taxon>Micromonospora</taxon>
    </lineage>
</organism>
<keyword evidence="2" id="KW-0472">Membrane</keyword>
<name>A0ABS9N645_9ACTN</name>
<protein>
    <submittedName>
        <fullName evidence="4">YcnI family protein</fullName>
    </submittedName>
</protein>
<evidence type="ECO:0000313" key="4">
    <source>
        <dbReference type="EMBL" id="MCG5445427.1"/>
    </source>
</evidence>
<sequence>MPEGAISESTQGITVVHPEPGAKACAGKSSGRSTVNRSLYRVLATAAVAATAVMISAVPASAHVTALPGEVTAGSFATVTFRVPNESDTAATSKLVLDMPQNNTFAFTFVQPHPEWTHKVQRSSAEVGVGVQSVTWKADSRSSRIAPGDFDEFKILTGPFAAGQVCFKAAQHYDDGTIVKWDEVPTAAVPNPAHPAPCIRVVAAPAAGAAAANSADAAGSAVIPARADVSDTRIVLASDAPAPNSDNRSMTMLVMAMLVMTGTGIMIGRFSRRQARNS</sequence>
<accession>A0ABS9N645</accession>
<evidence type="ECO:0000259" key="3">
    <source>
        <dbReference type="Pfam" id="PF07987"/>
    </source>
</evidence>
<dbReference type="Pfam" id="PF07987">
    <property type="entry name" value="DUF1775"/>
    <property type="match status" value="1"/>
</dbReference>
<keyword evidence="2" id="KW-1133">Transmembrane helix</keyword>